<dbReference type="Gene3D" id="3.40.50.720">
    <property type="entry name" value="NAD(P)-binding Rossmann-like Domain"/>
    <property type="match status" value="1"/>
</dbReference>
<protein>
    <recommendedName>
        <fullName evidence="8">L-lactate dehydrogenase</fullName>
    </recommendedName>
</protein>
<dbReference type="PANTHER" id="PTHR43128:SF16">
    <property type="entry name" value="L-LACTATE DEHYDROGENASE"/>
    <property type="match status" value="1"/>
</dbReference>
<keyword evidence="1 3" id="KW-0560">Oxidoreductase</keyword>
<dbReference type="SUPFAM" id="SSF56327">
    <property type="entry name" value="LDH C-terminal domain-like"/>
    <property type="match status" value="1"/>
</dbReference>
<dbReference type="InterPro" id="IPR001557">
    <property type="entry name" value="L-lactate/malate_DH"/>
</dbReference>
<gene>
    <name evidence="6" type="ORF">H2201_000093</name>
</gene>
<dbReference type="Pfam" id="PF00056">
    <property type="entry name" value="Ldh_1_N"/>
    <property type="match status" value="1"/>
</dbReference>
<accession>A0ABQ9P826</accession>
<evidence type="ECO:0000259" key="4">
    <source>
        <dbReference type="Pfam" id="PF00056"/>
    </source>
</evidence>
<dbReference type="EMBL" id="JAPDRL010000001">
    <property type="protein sequence ID" value="KAJ9669709.1"/>
    <property type="molecule type" value="Genomic_DNA"/>
</dbReference>
<name>A0ABQ9P826_9PEZI</name>
<dbReference type="CDD" id="cd00300">
    <property type="entry name" value="LDH_like"/>
    <property type="match status" value="1"/>
</dbReference>
<reference evidence="6" key="1">
    <citation type="submission" date="2022-10" db="EMBL/GenBank/DDBJ databases">
        <title>Culturing micro-colonial fungi from biological soil crusts in the Mojave desert and describing Neophaeococcomyces mojavensis, and introducing the new genera and species Taxawa tesnikishii.</title>
        <authorList>
            <person name="Kurbessoian T."/>
            <person name="Stajich J.E."/>
        </authorList>
    </citation>
    <scope>NUCLEOTIDE SEQUENCE</scope>
    <source>
        <strain evidence="6">TK_1</strain>
    </source>
</reference>
<organism evidence="6 7">
    <name type="scientific">Coniosporium apollinis</name>
    <dbReference type="NCBI Taxonomy" id="61459"/>
    <lineage>
        <taxon>Eukaryota</taxon>
        <taxon>Fungi</taxon>
        <taxon>Dikarya</taxon>
        <taxon>Ascomycota</taxon>
        <taxon>Pezizomycotina</taxon>
        <taxon>Dothideomycetes</taxon>
        <taxon>Dothideomycetes incertae sedis</taxon>
        <taxon>Coniosporium</taxon>
    </lineage>
</organism>
<sequence length="293" mass="31276">MSKTTLTSKIAVVGAGEVGSTIAYSLILLTVAGEILLVDPKEDVRDAQVQDLSDATFHGNTSTRIRAGTHKEAGQCDIVVITAGAKQKKGESRTDLIGRNLKILGSAIEDMKPFAKDTVLLLVANPVDVLTYFAQKFAGLPREQVIGSGTFLDSARLRGMLADKADVAWSNASIGGVPIEQAVSDLQIDRAAMAEDTKNKATAIMESKGATAFGIGGVAASICKSILFDQKNIRPISHYREDLQFCLSFPVVLGRKGVVRTVPMPLSEEEDKALKRSAESLREIVVDAEKSST</sequence>
<evidence type="ECO:0008006" key="8">
    <source>
        <dbReference type="Google" id="ProtNLM"/>
    </source>
</evidence>
<dbReference type="InterPro" id="IPR022383">
    <property type="entry name" value="Lactate/malate_DH_C"/>
</dbReference>
<dbReference type="InterPro" id="IPR036291">
    <property type="entry name" value="NAD(P)-bd_dom_sf"/>
</dbReference>
<dbReference type="InterPro" id="IPR001236">
    <property type="entry name" value="Lactate/malate_DH_N"/>
</dbReference>
<keyword evidence="2" id="KW-0520">NAD</keyword>
<evidence type="ECO:0000313" key="6">
    <source>
        <dbReference type="EMBL" id="KAJ9669709.1"/>
    </source>
</evidence>
<evidence type="ECO:0000256" key="1">
    <source>
        <dbReference type="ARBA" id="ARBA00023002"/>
    </source>
</evidence>
<dbReference type="Gene3D" id="3.90.110.10">
    <property type="entry name" value="Lactate dehydrogenase/glycoside hydrolase, family 4, C-terminal"/>
    <property type="match status" value="1"/>
</dbReference>
<evidence type="ECO:0000313" key="7">
    <source>
        <dbReference type="Proteomes" id="UP001172684"/>
    </source>
</evidence>
<dbReference type="PRINTS" id="PR00086">
    <property type="entry name" value="LLDHDRGNASE"/>
</dbReference>
<feature type="domain" description="Lactate/malate dehydrogenase C-terminal" evidence="5">
    <location>
        <begin position="168"/>
        <end position="288"/>
    </location>
</feature>
<evidence type="ECO:0000256" key="2">
    <source>
        <dbReference type="ARBA" id="ARBA00023027"/>
    </source>
</evidence>
<comment type="caution">
    <text evidence="6">The sequence shown here is derived from an EMBL/GenBank/DDBJ whole genome shotgun (WGS) entry which is preliminary data.</text>
</comment>
<feature type="domain" description="Lactate/malate dehydrogenase N-terminal" evidence="4">
    <location>
        <begin position="9"/>
        <end position="147"/>
    </location>
</feature>
<dbReference type="Proteomes" id="UP001172684">
    <property type="component" value="Unassembled WGS sequence"/>
</dbReference>
<evidence type="ECO:0000256" key="3">
    <source>
        <dbReference type="RuleBase" id="RU003369"/>
    </source>
</evidence>
<dbReference type="InterPro" id="IPR015955">
    <property type="entry name" value="Lactate_DH/Glyco_Ohase_4_C"/>
</dbReference>
<dbReference type="SUPFAM" id="SSF51735">
    <property type="entry name" value="NAD(P)-binding Rossmann-fold domains"/>
    <property type="match status" value="1"/>
</dbReference>
<keyword evidence="7" id="KW-1185">Reference proteome</keyword>
<proteinExistence type="inferred from homology"/>
<evidence type="ECO:0000259" key="5">
    <source>
        <dbReference type="Pfam" id="PF02866"/>
    </source>
</evidence>
<dbReference type="PANTHER" id="PTHR43128">
    <property type="entry name" value="L-2-HYDROXYCARBOXYLATE DEHYDROGENASE (NAD(P)(+))"/>
    <property type="match status" value="1"/>
</dbReference>
<dbReference type="Pfam" id="PF02866">
    <property type="entry name" value="Ldh_1_C"/>
    <property type="match status" value="1"/>
</dbReference>
<comment type="similarity">
    <text evidence="3">Belongs to the LDH/MDH superfamily.</text>
</comment>
<dbReference type="PIRSF" id="PIRSF000102">
    <property type="entry name" value="Lac_mal_DH"/>
    <property type="match status" value="1"/>
</dbReference>